<proteinExistence type="predicted"/>
<evidence type="ECO:0000313" key="2">
    <source>
        <dbReference type="EMBL" id="GDY31762.1"/>
    </source>
</evidence>
<evidence type="ECO:0000313" key="3">
    <source>
        <dbReference type="Proteomes" id="UP000298860"/>
    </source>
</evidence>
<dbReference type="EMBL" id="BJFL01000017">
    <property type="protein sequence ID" value="GDY31762.1"/>
    <property type="molecule type" value="Genomic_DNA"/>
</dbReference>
<organism evidence="2 3">
    <name type="scientific">Gandjariella thermophila</name>
    <dbReference type="NCBI Taxonomy" id="1931992"/>
    <lineage>
        <taxon>Bacteria</taxon>
        <taxon>Bacillati</taxon>
        <taxon>Actinomycetota</taxon>
        <taxon>Actinomycetes</taxon>
        <taxon>Pseudonocardiales</taxon>
        <taxon>Pseudonocardiaceae</taxon>
        <taxon>Gandjariella</taxon>
    </lineage>
</organism>
<name>A0A4D4J948_9PSEU</name>
<accession>A0A4D4J948</accession>
<comment type="caution">
    <text evidence="2">The sequence shown here is derived from an EMBL/GenBank/DDBJ whole genome shotgun (WGS) entry which is preliminary data.</text>
</comment>
<sequence>MLPARANTQPAFGACLGDPTRPVAMPAGLIVLAIARDRIHAITRFHTDALYPRSGLPESLPEPAAPPRPDTRRRPGALGYDRR</sequence>
<reference evidence="3" key="1">
    <citation type="submission" date="2019-04" db="EMBL/GenBank/DDBJ databases">
        <title>Draft genome sequence of Pseudonocardiaceae bacterium SL3-2-4.</title>
        <authorList>
            <person name="Ningsih F."/>
            <person name="Yokota A."/>
            <person name="Sakai Y."/>
            <person name="Nanatani K."/>
            <person name="Yabe S."/>
            <person name="Oetari A."/>
            <person name="Sjamsuridzal W."/>
        </authorList>
    </citation>
    <scope>NUCLEOTIDE SEQUENCE [LARGE SCALE GENOMIC DNA]</scope>
    <source>
        <strain evidence="3">SL3-2-4</strain>
    </source>
</reference>
<gene>
    <name evidence="2" type="ORF">GTS_33950</name>
</gene>
<feature type="region of interest" description="Disordered" evidence="1">
    <location>
        <begin position="52"/>
        <end position="83"/>
    </location>
</feature>
<evidence type="ECO:0000256" key="1">
    <source>
        <dbReference type="SAM" id="MobiDB-lite"/>
    </source>
</evidence>
<keyword evidence="3" id="KW-1185">Reference proteome</keyword>
<dbReference type="AlphaFoldDB" id="A0A4D4J948"/>
<protein>
    <submittedName>
        <fullName evidence="2">Uncharacterized protein</fullName>
    </submittedName>
</protein>
<dbReference type="Proteomes" id="UP000298860">
    <property type="component" value="Unassembled WGS sequence"/>
</dbReference>